<dbReference type="Proteomes" id="UP000015106">
    <property type="component" value="Chromosome 3"/>
</dbReference>
<proteinExistence type="predicted"/>
<accession>A0A8R7TWZ0</accession>
<evidence type="ECO:0000313" key="1">
    <source>
        <dbReference type="EnsemblPlants" id="TuG1812G0300003187.01.T01.cds355193"/>
    </source>
</evidence>
<dbReference type="Gramene" id="TuG1812G0300003187.01.T01">
    <property type="protein sequence ID" value="TuG1812G0300003187.01.T01.cds355193"/>
    <property type="gene ID" value="TuG1812G0300003187.01"/>
</dbReference>
<gene>
    <name evidence="1" type="primary">LOC125548557</name>
</gene>
<evidence type="ECO:0000313" key="2">
    <source>
        <dbReference type="Proteomes" id="UP000015106"/>
    </source>
</evidence>
<dbReference type="EnsemblPlants" id="TuG1812G0300003187.01.T01">
    <property type="protein sequence ID" value="TuG1812G0300003187.01.T01.cds355193"/>
    <property type="gene ID" value="TuG1812G0300003187.01"/>
</dbReference>
<sequence length="121" mass="13381">MRDIYSTSTGSRTENYVHAFIFRPVAITQCYLDRNYETKCTVSHTHTTRKRCNNPLVPTRTSGAPRNGVARSRKRRVALHLVRHDVDGEALVVADPVVGLAGARLGRHLHVGPGGPELLRG</sequence>
<reference evidence="1" key="2">
    <citation type="submission" date="2018-03" db="EMBL/GenBank/DDBJ databases">
        <title>The Triticum urartu genome reveals the dynamic nature of wheat genome evolution.</title>
        <authorList>
            <person name="Ling H."/>
            <person name="Ma B."/>
            <person name="Shi X."/>
            <person name="Liu H."/>
            <person name="Dong L."/>
            <person name="Sun H."/>
            <person name="Cao Y."/>
            <person name="Gao Q."/>
            <person name="Zheng S."/>
            <person name="Li Y."/>
            <person name="Yu Y."/>
            <person name="Du H."/>
            <person name="Qi M."/>
            <person name="Li Y."/>
            <person name="Yu H."/>
            <person name="Cui Y."/>
            <person name="Wang N."/>
            <person name="Chen C."/>
            <person name="Wu H."/>
            <person name="Zhao Y."/>
            <person name="Zhang J."/>
            <person name="Li Y."/>
            <person name="Zhou W."/>
            <person name="Zhang B."/>
            <person name="Hu W."/>
            <person name="Eijk M."/>
            <person name="Tang J."/>
            <person name="Witsenboer H."/>
            <person name="Zhao S."/>
            <person name="Li Z."/>
            <person name="Zhang A."/>
            <person name="Wang D."/>
            <person name="Liang C."/>
        </authorList>
    </citation>
    <scope>NUCLEOTIDE SEQUENCE [LARGE SCALE GENOMIC DNA]</scope>
    <source>
        <strain evidence="1">cv. G1812</strain>
    </source>
</reference>
<name>A0A8R7TWZ0_TRIUA</name>
<reference evidence="2" key="1">
    <citation type="journal article" date="2013" name="Nature">
        <title>Draft genome of the wheat A-genome progenitor Triticum urartu.</title>
        <authorList>
            <person name="Ling H.Q."/>
            <person name="Zhao S."/>
            <person name="Liu D."/>
            <person name="Wang J."/>
            <person name="Sun H."/>
            <person name="Zhang C."/>
            <person name="Fan H."/>
            <person name="Li D."/>
            <person name="Dong L."/>
            <person name="Tao Y."/>
            <person name="Gao C."/>
            <person name="Wu H."/>
            <person name="Li Y."/>
            <person name="Cui Y."/>
            <person name="Guo X."/>
            <person name="Zheng S."/>
            <person name="Wang B."/>
            <person name="Yu K."/>
            <person name="Liang Q."/>
            <person name="Yang W."/>
            <person name="Lou X."/>
            <person name="Chen J."/>
            <person name="Feng M."/>
            <person name="Jian J."/>
            <person name="Zhang X."/>
            <person name="Luo G."/>
            <person name="Jiang Y."/>
            <person name="Liu J."/>
            <person name="Wang Z."/>
            <person name="Sha Y."/>
            <person name="Zhang B."/>
            <person name="Wu H."/>
            <person name="Tang D."/>
            <person name="Shen Q."/>
            <person name="Xue P."/>
            <person name="Zou S."/>
            <person name="Wang X."/>
            <person name="Liu X."/>
            <person name="Wang F."/>
            <person name="Yang Y."/>
            <person name="An X."/>
            <person name="Dong Z."/>
            <person name="Zhang K."/>
            <person name="Zhang X."/>
            <person name="Luo M.C."/>
            <person name="Dvorak J."/>
            <person name="Tong Y."/>
            <person name="Wang J."/>
            <person name="Yang H."/>
            <person name="Li Z."/>
            <person name="Wang D."/>
            <person name="Zhang A."/>
            <person name="Wang J."/>
        </authorList>
    </citation>
    <scope>NUCLEOTIDE SEQUENCE</scope>
    <source>
        <strain evidence="2">cv. G1812</strain>
    </source>
</reference>
<reference evidence="1" key="3">
    <citation type="submission" date="2022-06" db="UniProtKB">
        <authorList>
            <consortium name="EnsemblPlants"/>
        </authorList>
    </citation>
    <scope>IDENTIFICATION</scope>
</reference>
<keyword evidence="2" id="KW-1185">Reference proteome</keyword>
<protein>
    <submittedName>
        <fullName evidence="1">Uncharacterized protein</fullName>
    </submittedName>
</protein>
<organism evidence="1 2">
    <name type="scientific">Triticum urartu</name>
    <name type="common">Red wild einkorn</name>
    <name type="synonym">Crithodium urartu</name>
    <dbReference type="NCBI Taxonomy" id="4572"/>
    <lineage>
        <taxon>Eukaryota</taxon>
        <taxon>Viridiplantae</taxon>
        <taxon>Streptophyta</taxon>
        <taxon>Embryophyta</taxon>
        <taxon>Tracheophyta</taxon>
        <taxon>Spermatophyta</taxon>
        <taxon>Magnoliopsida</taxon>
        <taxon>Liliopsida</taxon>
        <taxon>Poales</taxon>
        <taxon>Poaceae</taxon>
        <taxon>BOP clade</taxon>
        <taxon>Pooideae</taxon>
        <taxon>Triticodae</taxon>
        <taxon>Triticeae</taxon>
        <taxon>Triticinae</taxon>
        <taxon>Triticum</taxon>
    </lineage>
</organism>
<dbReference type="AlphaFoldDB" id="A0A8R7TWZ0"/>